<dbReference type="InterPro" id="IPR006189">
    <property type="entry name" value="CHASE_dom"/>
</dbReference>
<dbReference type="PROSITE" id="PS50109">
    <property type="entry name" value="HIS_KIN"/>
    <property type="match status" value="1"/>
</dbReference>
<comment type="caution">
    <text evidence="14">The sequence shown here is derived from an EMBL/GenBank/DDBJ whole genome shotgun (WGS) entry which is preliminary data.</text>
</comment>
<dbReference type="SMART" id="SM00086">
    <property type="entry name" value="PAC"/>
    <property type="match status" value="2"/>
</dbReference>
<evidence type="ECO:0000256" key="8">
    <source>
        <dbReference type="ARBA" id="ARBA00022989"/>
    </source>
</evidence>
<dbReference type="InterPro" id="IPR003594">
    <property type="entry name" value="HATPase_dom"/>
</dbReference>
<dbReference type="EC" id="2.7.13.3" evidence="3"/>
<dbReference type="SMART" id="SM00388">
    <property type="entry name" value="HisKA"/>
    <property type="match status" value="1"/>
</dbReference>
<dbReference type="PANTHER" id="PTHR42878">
    <property type="entry name" value="TWO-COMPONENT HISTIDINE KINASE"/>
    <property type="match status" value="1"/>
</dbReference>
<organism evidence="14 15">
    <name type="scientific">Bowmanella denitrificans</name>
    <dbReference type="NCBI Taxonomy" id="366582"/>
    <lineage>
        <taxon>Bacteria</taxon>
        <taxon>Pseudomonadati</taxon>
        <taxon>Pseudomonadota</taxon>
        <taxon>Gammaproteobacteria</taxon>
        <taxon>Alteromonadales</taxon>
        <taxon>Alteromonadaceae</taxon>
        <taxon>Bowmanella</taxon>
    </lineage>
</organism>
<name>A0ABN0XMN6_9ALTE</name>
<dbReference type="InterPro" id="IPR042240">
    <property type="entry name" value="CHASE_sf"/>
</dbReference>
<evidence type="ECO:0000256" key="3">
    <source>
        <dbReference type="ARBA" id="ARBA00012438"/>
    </source>
</evidence>
<dbReference type="InterPro" id="IPR036097">
    <property type="entry name" value="HisK_dim/P_sf"/>
</dbReference>
<evidence type="ECO:0000259" key="11">
    <source>
        <dbReference type="PROSITE" id="PS50109"/>
    </source>
</evidence>
<evidence type="ECO:0000256" key="1">
    <source>
        <dbReference type="ARBA" id="ARBA00000085"/>
    </source>
</evidence>
<feature type="domain" description="Histidine kinase" evidence="11">
    <location>
        <begin position="614"/>
        <end position="823"/>
    </location>
</feature>
<gene>
    <name evidence="14" type="ORF">GCM10009092_35360</name>
</gene>
<dbReference type="NCBIfam" id="TIGR00229">
    <property type="entry name" value="sensory_box"/>
    <property type="match status" value="2"/>
</dbReference>
<dbReference type="Gene3D" id="3.30.450.20">
    <property type="entry name" value="PAS domain"/>
    <property type="match status" value="2"/>
</dbReference>
<evidence type="ECO:0000256" key="4">
    <source>
        <dbReference type="ARBA" id="ARBA00022553"/>
    </source>
</evidence>
<evidence type="ECO:0000259" key="13">
    <source>
        <dbReference type="PROSITE" id="PS50839"/>
    </source>
</evidence>
<dbReference type="Pfam" id="PF03924">
    <property type="entry name" value="CHASE"/>
    <property type="match status" value="1"/>
</dbReference>
<evidence type="ECO:0000256" key="7">
    <source>
        <dbReference type="ARBA" id="ARBA00022777"/>
    </source>
</evidence>
<keyword evidence="9 10" id="KW-0472">Membrane</keyword>
<dbReference type="CDD" id="cd00075">
    <property type="entry name" value="HATPase"/>
    <property type="match status" value="1"/>
</dbReference>
<dbReference type="Proteomes" id="UP001501757">
    <property type="component" value="Unassembled WGS sequence"/>
</dbReference>
<evidence type="ECO:0000313" key="15">
    <source>
        <dbReference type="Proteomes" id="UP001501757"/>
    </source>
</evidence>
<accession>A0ABN0XMN6</accession>
<comment type="subcellular location">
    <subcellularLocation>
        <location evidence="2">Membrane</location>
    </subcellularLocation>
</comment>
<dbReference type="SMART" id="SM00387">
    <property type="entry name" value="HATPase_c"/>
    <property type="match status" value="1"/>
</dbReference>
<evidence type="ECO:0000256" key="9">
    <source>
        <dbReference type="ARBA" id="ARBA00023136"/>
    </source>
</evidence>
<evidence type="ECO:0000256" key="5">
    <source>
        <dbReference type="ARBA" id="ARBA00022679"/>
    </source>
</evidence>
<proteinExistence type="predicted"/>
<dbReference type="InterPro" id="IPR036890">
    <property type="entry name" value="HATPase_C_sf"/>
</dbReference>
<dbReference type="SUPFAM" id="SSF55785">
    <property type="entry name" value="PYP-like sensor domain (PAS domain)"/>
    <property type="match status" value="2"/>
</dbReference>
<dbReference type="EMBL" id="BAAAEI010000023">
    <property type="protein sequence ID" value="GAA0368017.1"/>
    <property type="molecule type" value="Genomic_DNA"/>
</dbReference>
<dbReference type="SMART" id="SM01079">
    <property type="entry name" value="CHASE"/>
    <property type="match status" value="1"/>
</dbReference>
<keyword evidence="15" id="KW-1185">Reference proteome</keyword>
<keyword evidence="4" id="KW-0597">Phosphoprotein</keyword>
<dbReference type="PRINTS" id="PR00344">
    <property type="entry name" value="BCTRLSENSOR"/>
</dbReference>
<dbReference type="SMART" id="SM00091">
    <property type="entry name" value="PAS"/>
    <property type="match status" value="2"/>
</dbReference>
<evidence type="ECO:0000256" key="10">
    <source>
        <dbReference type="SAM" id="Phobius"/>
    </source>
</evidence>
<dbReference type="PANTHER" id="PTHR42878:SF15">
    <property type="entry name" value="BACTERIOPHYTOCHROME"/>
    <property type="match status" value="1"/>
</dbReference>
<feature type="transmembrane region" description="Helical" evidence="10">
    <location>
        <begin position="309"/>
        <end position="332"/>
    </location>
</feature>
<keyword evidence="8 10" id="KW-1133">Transmembrane helix</keyword>
<dbReference type="SUPFAM" id="SSF55874">
    <property type="entry name" value="ATPase domain of HSP90 chaperone/DNA topoisomerase II/histidine kinase"/>
    <property type="match status" value="1"/>
</dbReference>
<comment type="catalytic activity">
    <reaction evidence="1">
        <text>ATP + protein L-histidine = ADP + protein N-phospho-L-histidine.</text>
        <dbReference type="EC" id="2.7.13.3"/>
    </reaction>
</comment>
<dbReference type="CDD" id="cd00130">
    <property type="entry name" value="PAS"/>
    <property type="match status" value="2"/>
</dbReference>
<dbReference type="InterPro" id="IPR005467">
    <property type="entry name" value="His_kinase_dom"/>
</dbReference>
<dbReference type="InterPro" id="IPR004358">
    <property type="entry name" value="Sig_transdc_His_kin-like_C"/>
</dbReference>
<sequence>MIRQLEGDMAGKLHWYHWLVILASLILTFSAWKVSSEQVHQKAAFQFHFQADQIVELVKERMRKYEDALWAGVAAIQSQSGKTNTHHWHRFAKTLAIESKYPGINGIGVIDYVAKDNFANYLATERQFRPDFSVHPEHKQQEFWPITHIEPVEINQQAVGLDMAHEINRYTAAKKARDTGNVQITEQIVLVQDELHTPGFLFFAPYYRQIQTPGSVEERQQQFTGLVYAPFIVSRLMEGTLENRNRLVNFNILDGNGLLYDELHVGSADYDPFPLFSKSVPVQIYGKTWTFEIQSSALFRQQHANSQPLMILVGGIIIDTMLIAFFLLLVGYNKKAVALANQITQQLQNTESHLEITIDNMMDAMITIDSCHRVLSYNKAAEKMFGFDAEEVIGRHVSALENPDAAVPGIGRYLNSSNVEVGERTELIVSHRQGASFPADLMINKVISDTDSYWIAIIRDLSLKVSAETTKAIMNAAIQASPVGFAILDKNGGFVTLNKALCDWLGYSEADLQNGNALGMVRQRDRWYFLINFIRMFRGKRASVYVERQFRHRENRLIWGRFSAAGVKEREGKISHIVVHIADMQKEKELMTAILQKNQALLKSNSDLEQFAYIASHDLKSPLNAVRQLASWIDEDCRHLLPRQSKEHLSLLVQRTERMAKLLEDLLDYSKVGRYQYKGIEVNLRELVEEQFHLFNDGKRFYCQVDSAVMVIPKVPLEIVLRNLLSNAIKHHDKKQGKIDVTYKKEGGRHKITIRDDGPGIPVGMHNKVVEMFQTLRPRDEVEGSGMGLAMVKRIVNHYKGELVIESNGIRGTSVVVSWPIEELQTIIRC</sequence>
<evidence type="ECO:0000313" key="14">
    <source>
        <dbReference type="EMBL" id="GAA0368017.1"/>
    </source>
</evidence>
<feature type="domain" description="PAS" evidence="12">
    <location>
        <begin position="350"/>
        <end position="404"/>
    </location>
</feature>
<keyword evidence="7" id="KW-0418">Kinase</keyword>
<dbReference type="SUPFAM" id="SSF47384">
    <property type="entry name" value="Homodimeric domain of signal transducing histidine kinase"/>
    <property type="match status" value="1"/>
</dbReference>
<keyword evidence="5" id="KW-0808">Transferase</keyword>
<dbReference type="Pfam" id="PF00989">
    <property type="entry name" value="PAS"/>
    <property type="match status" value="2"/>
</dbReference>
<dbReference type="InterPro" id="IPR000014">
    <property type="entry name" value="PAS"/>
</dbReference>
<evidence type="ECO:0000256" key="6">
    <source>
        <dbReference type="ARBA" id="ARBA00022692"/>
    </source>
</evidence>
<dbReference type="InterPro" id="IPR001610">
    <property type="entry name" value="PAC"/>
</dbReference>
<dbReference type="Gene3D" id="3.30.565.10">
    <property type="entry name" value="Histidine kinase-like ATPase, C-terminal domain"/>
    <property type="match status" value="1"/>
</dbReference>
<dbReference type="InterPro" id="IPR035965">
    <property type="entry name" value="PAS-like_dom_sf"/>
</dbReference>
<dbReference type="InterPro" id="IPR013767">
    <property type="entry name" value="PAS_fold"/>
</dbReference>
<feature type="domain" description="CHASE" evidence="13">
    <location>
        <begin position="133"/>
        <end position="243"/>
    </location>
</feature>
<protein>
    <recommendedName>
        <fullName evidence="3">histidine kinase</fullName>
        <ecNumber evidence="3">2.7.13.3</ecNumber>
    </recommendedName>
</protein>
<dbReference type="PROSITE" id="PS50839">
    <property type="entry name" value="CHASE"/>
    <property type="match status" value="1"/>
</dbReference>
<dbReference type="InterPro" id="IPR003661">
    <property type="entry name" value="HisK_dim/P_dom"/>
</dbReference>
<evidence type="ECO:0000256" key="2">
    <source>
        <dbReference type="ARBA" id="ARBA00004370"/>
    </source>
</evidence>
<dbReference type="Pfam" id="PF02518">
    <property type="entry name" value="HATPase_c"/>
    <property type="match status" value="1"/>
</dbReference>
<feature type="transmembrane region" description="Helical" evidence="10">
    <location>
        <begin position="15"/>
        <end position="32"/>
    </location>
</feature>
<dbReference type="PROSITE" id="PS50112">
    <property type="entry name" value="PAS"/>
    <property type="match status" value="2"/>
</dbReference>
<dbReference type="Gene3D" id="3.30.450.350">
    <property type="entry name" value="CHASE domain"/>
    <property type="match status" value="1"/>
</dbReference>
<dbReference type="Gene3D" id="1.10.287.130">
    <property type="match status" value="1"/>
</dbReference>
<feature type="domain" description="PAS" evidence="12">
    <location>
        <begin position="470"/>
        <end position="512"/>
    </location>
</feature>
<keyword evidence="6 10" id="KW-0812">Transmembrane</keyword>
<dbReference type="RefSeq" id="WP_343846728.1">
    <property type="nucleotide sequence ID" value="NZ_BAAAEI010000023.1"/>
</dbReference>
<dbReference type="Pfam" id="PF00512">
    <property type="entry name" value="HisKA"/>
    <property type="match status" value="1"/>
</dbReference>
<reference evidence="14 15" key="1">
    <citation type="journal article" date="2019" name="Int. J. Syst. Evol. Microbiol.">
        <title>The Global Catalogue of Microorganisms (GCM) 10K type strain sequencing project: providing services to taxonomists for standard genome sequencing and annotation.</title>
        <authorList>
            <consortium name="The Broad Institute Genomics Platform"/>
            <consortium name="The Broad Institute Genome Sequencing Center for Infectious Disease"/>
            <person name="Wu L."/>
            <person name="Ma J."/>
        </authorList>
    </citation>
    <scope>NUCLEOTIDE SEQUENCE [LARGE SCALE GENOMIC DNA]</scope>
    <source>
        <strain evidence="14 15">JCM 13378</strain>
    </source>
</reference>
<dbReference type="InterPro" id="IPR050351">
    <property type="entry name" value="BphY/WalK/GraS-like"/>
</dbReference>
<dbReference type="CDD" id="cd00082">
    <property type="entry name" value="HisKA"/>
    <property type="match status" value="1"/>
</dbReference>
<evidence type="ECO:0000259" key="12">
    <source>
        <dbReference type="PROSITE" id="PS50112"/>
    </source>
</evidence>